<name>A0A5B1M7N0_9ACTN</name>
<feature type="compositionally biased region" description="Polar residues" evidence="1">
    <location>
        <begin position="247"/>
        <end position="258"/>
    </location>
</feature>
<evidence type="ECO:0000256" key="1">
    <source>
        <dbReference type="SAM" id="MobiDB-lite"/>
    </source>
</evidence>
<accession>A0A5B1M7N0</accession>
<reference evidence="2 3" key="2">
    <citation type="submission" date="2019-09" db="EMBL/GenBank/DDBJ databases">
        <authorList>
            <person name="Jin C."/>
        </authorList>
    </citation>
    <scope>NUCLEOTIDE SEQUENCE [LARGE SCALE GENOMIC DNA]</scope>
    <source>
        <strain evidence="2 3">BN140041</strain>
    </source>
</reference>
<protein>
    <submittedName>
        <fullName evidence="2">Helix-turn-helix transcriptional regulator</fullName>
    </submittedName>
</protein>
<dbReference type="Proteomes" id="UP000324351">
    <property type="component" value="Unassembled WGS sequence"/>
</dbReference>
<comment type="caution">
    <text evidence="2">The sequence shown here is derived from an EMBL/GenBank/DDBJ whole genome shotgun (WGS) entry which is preliminary data.</text>
</comment>
<gene>
    <name evidence="2" type="ORF">F0U47_10630</name>
</gene>
<organism evidence="2 3">
    <name type="scientific">Nocardioides antri</name>
    <dbReference type="NCBI Taxonomy" id="2607659"/>
    <lineage>
        <taxon>Bacteria</taxon>
        <taxon>Bacillati</taxon>
        <taxon>Actinomycetota</taxon>
        <taxon>Actinomycetes</taxon>
        <taxon>Propionibacteriales</taxon>
        <taxon>Nocardioidaceae</taxon>
        <taxon>Nocardioides</taxon>
    </lineage>
</organism>
<reference evidence="2 3" key="1">
    <citation type="submission" date="2019-09" db="EMBL/GenBank/DDBJ databases">
        <title>Nocardioides panacisoli sp. nov., isolated from the soil of a ginseng field.</title>
        <authorList>
            <person name="Cho C."/>
        </authorList>
    </citation>
    <scope>NUCLEOTIDE SEQUENCE [LARGE SCALE GENOMIC DNA]</scope>
    <source>
        <strain evidence="2 3">BN140041</strain>
    </source>
</reference>
<keyword evidence="3" id="KW-1185">Reference proteome</keyword>
<proteinExistence type="predicted"/>
<evidence type="ECO:0000313" key="3">
    <source>
        <dbReference type="Proteomes" id="UP000324351"/>
    </source>
</evidence>
<evidence type="ECO:0000313" key="2">
    <source>
        <dbReference type="EMBL" id="KAA1427867.1"/>
    </source>
</evidence>
<sequence>MIDRTNLPGWAVDLIRDGVPPRELRARGDRAVWDELGRTALSAIAHGWSRPEWEYLVLEPGSDLGRQARLTSSGKVRTPRSLARTLTTAWERAEKRAEESPAWTTETARDEAVRRAQRVRDLAADPDVLLPDAQRTLLCHAADRAESTGRTLANLPLQPTAEATGLTVKAVRYHLGRLDAAGLLVLVERGRWVGDPRKAGAKRNTTPRRTPRASVYQLPDVEALATYLSRETRQVCPKRQTGVPQPDSGSVPQHQTGVPQPAMTEEAAVPALPIPGPNVTDEEWTVMLQALVEHRASADRTAAGERHLYVVREETR</sequence>
<dbReference type="EMBL" id="VUJW01000003">
    <property type="protein sequence ID" value="KAA1427867.1"/>
    <property type="molecule type" value="Genomic_DNA"/>
</dbReference>
<feature type="region of interest" description="Disordered" evidence="1">
    <location>
        <begin position="236"/>
        <end position="262"/>
    </location>
</feature>
<dbReference type="AlphaFoldDB" id="A0A5B1M7N0"/>
<dbReference type="RefSeq" id="WP_149750359.1">
    <property type="nucleotide sequence ID" value="NZ_VUJW01000003.1"/>
</dbReference>